<proteinExistence type="predicted"/>
<evidence type="ECO:0000313" key="3">
    <source>
        <dbReference type="Proteomes" id="UP000002654"/>
    </source>
</evidence>
<dbReference type="KEGG" id="ttn:TTX_0772"/>
<gene>
    <name evidence="2" type="ordered locus">TTX_0772</name>
</gene>
<dbReference type="Proteomes" id="UP000002654">
    <property type="component" value="Chromosome"/>
</dbReference>
<dbReference type="EMBL" id="FN869859">
    <property type="protein sequence ID" value="CCC81427.1"/>
    <property type="molecule type" value="Genomic_DNA"/>
</dbReference>
<keyword evidence="1" id="KW-0175">Coiled coil</keyword>
<dbReference type="AlphaFoldDB" id="G4RPD2"/>
<dbReference type="OrthoDB" id="374828at2157"/>
<sequence length="50" mass="5857">MSVKSLEIQIKELVDKELEKIIIQARKELEESIKELDSQLEKLKQYLKGA</sequence>
<protein>
    <submittedName>
        <fullName evidence="2">Uncharacterized protein</fullName>
    </submittedName>
</protein>
<dbReference type="GeneID" id="52284616"/>
<dbReference type="PATRIC" id="fig|768679.9.peg.782"/>
<dbReference type="STRING" id="768679.TTX_0772"/>
<feature type="coiled-coil region" evidence="1">
    <location>
        <begin position="15"/>
        <end position="46"/>
    </location>
</feature>
<organism evidence="2 3">
    <name type="scientific">Thermoproteus tenax (strain ATCC 35583 / DSM 2078 / JCM 9277 / NBRC 100435 / Kra 1)</name>
    <dbReference type="NCBI Taxonomy" id="768679"/>
    <lineage>
        <taxon>Archaea</taxon>
        <taxon>Thermoproteota</taxon>
        <taxon>Thermoprotei</taxon>
        <taxon>Thermoproteales</taxon>
        <taxon>Thermoproteaceae</taxon>
        <taxon>Thermoproteus</taxon>
    </lineage>
</organism>
<dbReference type="eggNOG" id="arCOG05456">
    <property type="taxonomic scope" value="Archaea"/>
</dbReference>
<accession>G4RPD2</accession>
<name>G4RPD2_THETK</name>
<dbReference type="PaxDb" id="768679-TTX_0772"/>
<evidence type="ECO:0000256" key="1">
    <source>
        <dbReference type="SAM" id="Coils"/>
    </source>
</evidence>
<dbReference type="RefSeq" id="WP_014126683.1">
    <property type="nucleotide sequence ID" value="NC_016070.1"/>
</dbReference>
<keyword evidence="3" id="KW-1185">Reference proteome</keyword>
<evidence type="ECO:0000313" key="2">
    <source>
        <dbReference type="EMBL" id="CCC81427.1"/>
    </source>
</evidence>
<dbReference type="HOGENOM" id="CLU_215625_0_0_2"/>
<reference evidence="2 3" key="1">
    <citation type="journal article" date="2011" name="PLoS ONE">
        <title>The complete genome sequence of Thermoproteus tenax: a physiologically versatile member of the Crenarchaeota.</title>
        <authorList>
            <person name="Siebers B."/>
            <person name="Zaparty M."/>
            <person name="Raddatz G."/>
            <person name="Tjaden B."/>
            <person name="Albers S.V."/>
            <person name="Bell S.D."/>
            <person name="Blombach F."/>
            <person name="Kletzin A."/>
            <person name="Kyrpides N."/>
            <person name="Lanz C."/>
            <person name="Plagens A."/>
            <person name="Rampp M."/>
            <person name="Rosinus A."/>
            <person name="von Jan M."/>
            <person name="Makarova K.S."/>
            <person name="Klenk H.P."/>
            <person name="Schuster S.C."/>
            <person name="Hensel R."/>
        </authorList>
    </citation>
    <scope>NUCLEOTIDE SEQUENCE [LARGE SCALE GENOMIC DNA]</scope>
    <source>
        <strain evidence="3">ATCC 35583 / DSM 2078 / JCM 9277 / NBRC 100435 / Kra 1</strain>
    </source>
</reference>